<evidence type="ECO:0000313" key="5">
    <source>
        <dbReference type="Proteomes" id="UP000033608"/>
    </source>
</evidence>
<evidence type="ECO:0000313" key="6">
    <source>
        <dbReference type="Proteomes" id="UP000184533"/>
    </source>
</evidence>
<dbReference type="InterPro" id="IPR036852">
    <property type="entry name" value="Peptidase_S8/S53_dom_sf"/>
</dbReference>
<feature type="compositionally biased region" description="Basic and acidic residues" evidence="1">
    <location>
        <begin position="32"/>
        <end position="44"/>
    </location>
</feature>
<dbReference type="EMBL" id="FQVC01000009">
    <property type="protein sequence ID" value="SHF57510.1"/>
    <property type="molecule type" value="Genomic_DNA"/>
</dbReference>
<evidence type="ECO:0000313" key="3">
    <source>
        <dbReference type="EMBL" id="KKB84719.1"/>
    </source>
</evidence>
<evidence type="ECO:0000313" key="4">
    <source>
        <dbReference type="EMBL" id="SHF57510.1"/>
    </source>
</evidence>
<dbReference type="SUPFAM" id="SSF52743">
    <property type="entry name" value="Subtilisin-like"/>
    <property type="match status" value="1"/>
</dbReference>
<dbReference type="EMBL" id="LAJF01000068">
    <property type="protein sequence ID" value="KKB84719.1"/>
    <property type="molecule type" value="Genomic_DNA"/>
</dbReference>
<keyword evidence="5" id="KW-1185">Reference proteome</keyword>
<dbReference type="GO" id="GO:0004252">
    <property type="term" value="F:serine-type endopeptidase activity"/>
    <property type="evidence" value="ECO:0007669"/>
    <property type="project" value="InterPro"/>
</dbReference>
<proteinExistence type="predicted"/>
<sequence length="865" mass="94232">MAGGDDFSAHDLAHIRFDPVRVEAQYEFPNRPQDRKPRRDDYHAHAQSLTQQLAAALGAVPAAADDTRLTIADQKRGTIVEIETMVPTSERQGANKTPALDYPTQEIVVLRSERQEDRTEKAVLFIPDDARNYLVARLNAYGAENIGNRKRPDVPKFEPIEVIRAAQARALFSGDVDFDAPENRWWELWVREPAEQKPGARTNAVSAAATAAGFDVHTERLSFPDAEVLFVHAAAAPLAAFLARALGAVWEVRRAEGSIEPFLELDGAGLGQHDWVTDLAGRILAPPEGAPAVCVIDSGVAAAHPLIAPGIAGAWSVDDQWGTDDHHHHGGHGTPMAGMVLHGDLFWRMNDNQPVALTHHVESVKFLPPHGFPPNRPSAYGVVTQSAISIVEIERPNVSRSFCVASSTSLFAPDAPSSWSGALDQISSGSMLGEHDKDILAKDHPKRLLMVASGNVIGGQRDVVEQHHTIEDPAQSWNALTIGGFTSKSELVANLAPLAAANDKSPFSTGSQNMLGDLTPIKPEVLFEAGNMMIDQAGYCDWHPSVSLLGTGSDVAGEPLVPFWATSAATGMAGNFVGRLKAALPDLWPETYRALVVQSAEWPTPIRKKLIGRGAHWKTGNKGEKQRLLRDVGFGVPNISRAIASARNDAFLLAQAEIQPFAIGQGGTSVFNEMHFYDLPWPRAALQALENSIVVMKVTLSYFVEPNLSGRASTRPDTYRSFGLRFELKKRLETDEEFRTRLSRPEEPAQVGEHLNQDAGQDQEKQVPEASHWLLGPKAMQAGSLHCDLWRGYAVDLASHDHIAVFPVTGWWKSHTGQKRMKDKARYALTISITAEGQEVDLYSEIATELEAYVAAQGVGVEAAP</sequence>
<dbReference type="PATRIC" id="fig|1121477.3.peg.3148"/>
<dbReference type="GO" id="GO:0006508">
    <property type="term" value="P:proteolysis"/>
    <property type="evidence" value="ECO:0007669"/>
    <property type="project" value="InterPro"/>
</dbReference>
<gene>
    <name evidence="4" type="ORF">SAMN02745223_03033</name>
    <name evidence="3" type="ORF">VW29_10130</name>
</gene>
<dbReference type="Pfam" id="PF00082">
    <property type="entry name" value="Peptidase_S8"/>
    <property type="match status" value="1"/>
</dbReference>
<dbReference type="OrthoDB" id="9768989at2"/>
<dbReference type="Proteomes" id="UP000033608">
    <property type="component" value="Unassembled WGS sequence"/>
</dbReference>
<accession>A0A0F5LRF6</accession>
<dbReference type="InterPro" id="IPR034074">
    <property type="entry name" value="Y4bN_pept_dom"/>
</dbReference>
<protein>
    <submittedName>
        <fullName evidence="3">Peptidase</fullName>
    </submittedName>
    <submittedName>
        <fullName evidence="4">Subtilase family protein</fullName>
    </submittedName>
</protein>
<reference evidence="3 5" key="1">
    <citation type="submission" date="2015-03" db="EMBL/GenBank/DDBJ databases">
        <authorList>
            <person name="Hassan Y.I."/>
            <person name="Lepp D."/>
            <person name="Zhou T."/>
        </authorList>
    </citation>
    <scope>NUCLEOTIDE SEQUENCE [LARGE SCALE GENOMIC DNA]</scope>
    <source>
        <strain evidence="3 5">DSM 17137</strain>
    </source>
</reference>
<dbReference type="InterPro" id="IPR000209">
    <property type="entry name" value="Peptidase_S8/S53_dom"/>
</dbReference>
<dbReference type="Gene3D" id="3.40.50.200">
    <property type="entry name" value="Peptidase S8/S53 domain"/>
    <property type="match status" value="1"/>
</dbReference>
<reference evidence="4 6" key="2">
    <citation type="submission" date="2016-11" db="EMBL/GenBank/DDBJ databases">
        <authorList>
            <person name="Jaros S."/>
            <person name="Januszkiewicz K."/>
            <person name="Wedrychowicz H."/>
        </authorList>
    </citation>
    <scope>NUCLEOTIDE SEQUENCE [LARGE SCALE GENOMIC DNA]</scope>
    <source>
        <strain evidence="4 6">DSM 17137</strain>
    </source>
</reference>
<name>A0A0F5LRF6_9HYPH</name>
<dbReference type="AlphaFoldDB" id="A0A0F5LRF6"/>
<evidence type="ECO:0000259" key="2">
    <source>
        <dbReference type="Pfam" id="PF00082"/>
    </source>
</evidence>
<organism evidence="3 5">
    <name type="scientific">Devosia limi DSM 17137</name>
    <dbReference type="NCBI Taxonomy" id="1121477"/>
    <lineage>
        <taxon>Bacteria</taxon>
        <taxon>Pseudomonadati</taxon>
        <taxon>Pseudomonadota</taxon>
        <taxon>Alphaproteobacteria</taxon>
        <taxon>Hyphomicrobiales</taxon>
        <taxon>Devosiaceae</taxon>
        <taxon>Devosia</taxon>
    </lineage>
</organism>
<dbReference type="Proteomes" id="UP000184533">
    <property type="component" value="Unassembled WGS sequence"/>
</dbReference>
<feature type="domain" description="Peptidase S8/S53" evidence="2">
    <location>
        <begin position="291"/>
        <end position="635"/>
    </location>
</feature>
<dbReference type="RefSeq" id="WP_046135182.1">
    <property type="nucleotide sequence ID" value="NZ_FQVC01000009.1"/>
</dbReference>
<dbReference type="STRING" id="1121477.SAMN02745223_03033"/>
<evidence type="ECO:0000256" key="1">
    <source>
        <dbReference type="SAM" id="MobiDB-lite"/>
    </source>
</evidence>
<feature type="region of interest" description="Disordered" evidence="1">
    <location>
        <begin position="24"/>
        <end position="44"/>
    </location>
</feature>
<dbReference type="CDD" id="cd04847">
    <property type="entry name" value="Peptidases_S8_Subtilisin_like_2"/>
    <property type="match status" value="1"/>
</dbReference>